<dbReference type="InterPro" id="IPR018060">
    <property type="entry name" value="HTH_AraC"/>
</dbReference>
<evidence type="ECO:0000256" key="3">
    <source>
        <dbReference type="ARBA" id="ARBA00023163"/>
    </source>
</evidence>
<dbReference type="RefSeq" id="WP_116062953.1">
    <property type="nucleotide sequence ID" value="NZ_QRDZ01000020.1"/>
</dbReference>
<dbReference type="Pfam" id="PF12833">
    <property type="entry name" value="HTH_18"/>
    <property type="match status" value="1"/>
</dbReference>
<dbReference type="SMART" id="SM00342">
    <property type="entry name" value="HTH_ARAC"/>
    <property type="match status" value="1"/>
</dbReference>
<dbReference type="EMBL" id="QRDZ01000020">
    <property type="protein sequence ID" value="RED65280.1"/>
    <property type="molecule type" value="Genomic_DNA"/>
</dbReference>
<dbReference type="Gene3D" id="1.10.10.60">
    <property type="entry name" value="Homeodomain-like"/>
    <property type="match status" value="2"/>
</dbReference>
<dbReference type="SUPFAM" id="SSF46689">
    <property type="entry name" value="Homeodomain-like"/>
    <property type="match status" value="2"/>
</dbReference>
<feature type="domain" description="HTH araC/xylS-type" evidence="4">
    <location>
        <begin position="182"/>
        <end position="280"/>
    </location>
</feature>
<proteinExistence type="predicted"/>
<dbReference type="OrthoDB" id="2566489at2"/>
<keyword evidence="2 5" id="KW-0238">DNA-binding</keyword>
<protein>
    <submittedName>
        <fullName evidence="5">AraC-like DNA-binding protein</fullName>
    </submittedName>
</protein>
<dbReference type="InterPro" id="IPR011051">
    <property type="entry name" value="RmlC_Cupin_sf"/>
</dbReference>
<dbReference type="PANTHER" id="PTHR43280">
    <property type="entry name" value="ARAC-FAMILY TRANSCRIPTIONAL REGULATOR"/>
    <property type="match status" value="1"/>
</dbReference>
<dbReference type="PANTHER" id="PTHR43280:SF2">
    <property type="entry name" value="HTH-TYPE TRANSCRIPTIONAL REGULATOR EXSA"/>
    <property type="match status" value="1"/>
</dbReference>
<dbReference type="Proteomes" id="UP000256977">
    <property type="component" value="Unassembled WGS sequence"/>
</dbReference>
<evidence type="ECO:0000313" key="6">
    <source>
        <dbReference type="Proteomes" id="UP000256977"/>
    </source>
</evidence>
<dbReference type="GO" id="GO:0003700">
    <property type="term" value="F:DNA-binding transcription factor activity"/>
    <property type="evidence" value="ECO:0007669"/>
    <property type="project" value="InterPro"/>
</dbReference>
<dbReference type="InterPro" id="IPR009057">
    <property type="entry name" value="Homeodomain-like_sf"/>
</dbReference>
<dbReference type="AlphaFoldDB" id="A0A3D9IU45"/>
<comment type="caution">
    <text evidence="5">The sequence shown here is derived from an EMBL/GenBank/DDBJ whole genome shotgun (WGS) entry which is preliminary data.</text>
</comment>
<dbReference type="SUPFAM" id="SSF51182">
    <property type="entry name" value="RmlC-like cupins"/>
    <property type="match status" value="1"/>
</dbReference>
<evidence type="ECO:0000313" key="5">
    <source>
        <dbReference type="EMBL" id="RED65280.1"/>
    </source>
</evidence>
<keyword evidence="6" id="KW-1185">Reference proteome</keyword>
<dbReference type="PROSITE" id="PS01124">
    <property type="entry name" value="HTH_ARAC_FAMILY_2"/>
    <property type="match status" value="1"/>
</dbReference>
<keyword evidence="1" id="KW-0805">Transcription regulation</keyword>
<evidence type="ECO:0000256" key="1">
    <source>
        <dbReference type="ARBA" id="ARBA00023015"/>
    </source>
</evidence>
<evidence type="ECO:0000256" key="2">
    <source>
        <dbReference type="ARBA" id="ARBA00023125"/>
    </source>
</evidence>
<name>A0A3D9IU45_9BACL</name>
<evidence type="ECO:0000259" key="4">
    <source>
        <dbReference type="PROSITE" id="PS01124"/>
    </source>
</evidence>
<accession>A0A3D9IU45</accession>
<sequence>MHIRKYGNITLTSPQRYESGGIHPYHHEILYISSGEIQLSWLNEVYETRGPALFFLTPNTPHQLTKISTQYSFLFMEADIQHDPFLNLSEMMRWNTLQCGMQAPSYALSAIIQTMNLIRNHFESELSTHTGLINQLVTAEMQKVVLLVRHIVTQSLHTAKPDKKLRAESDDGVKTETEEAVDMLMHFMESYYRENITLKDLTDRIHLNPSYLIRVFKQMKGMTPFQYLNNLRMNAAISHLENSELSVQDIVKLTGYQSIHYFSRVFKNTYGVSPTIWRQNHRTVP</sequence>
<reference evidence="5 6" key="1">
    <citation type="submission" date="2018-07" db="EMBL/GenBank/DDBJ databases">
        <title>Genomic Encyclopedia of Type Strains, Phase III (KMG-III): the genomes of soil and plant-associated and newly described type strains.</title>
        <authorList>
            <person name="Whitman W."/>
        </authorList>
    </citation>
    <scope>NUCLEOTIDE SEQUENCE [LARGE SCALE GENOMIC DNA]</scope>
    <source>
        <strain evidence="5 6">CECT 7287</strain>
    </source>
</reference>
<dbReference type="GO" id="GO:0043565">
    <property type="term" value="F:sequence-specific DNA binding"/>
    <property type="evidence" value="ECO:0007669"/>
    <property type="project" value="InterPro"/>
</dbReference>
<organism evidence="5 6">
    <name type="scientific">Cohnella phaseoli</name>
    <dbReference type="NCBI Taxonomy" id="456490"/>
    <lineage>
        <taxon>Bacteria</taxon>
        <taxon>Bacillati</taxon>
        <taxon>Bacillota</taxon>
        <taxon>Bacilli</taxon>
        <taxon>Bacillales</taxon>
        <taxon>Paenibacillaceae</taxon>
        <taxon>Cohnella</taxon>
    </lineage>
</organism>
<keyword evidence="3" id="KW-0804">Transcription</keyword>
<gene>
    <name evidence="5" type="ORF">DFP98_12029</name>
</gene>